<dbReference type="AlphaFoldDB" id="A0A6G3TMW1"/>
<dbReference type="GeneID" id="96654533"/>
<evidence type="ECO:0000256" key="3">
    <source>
        <dbReference type="ARBA" id="ARBA00023294"/>
    </source>
</evidence>
<reference evidence="4 5" key="1">
    <citation type="submission" date="2020-01" db="EMBL/GenBank/DDBJ databases">
        <title>Insect and environment-associated Actinomycetes.</title>
        <authorList>
            <person name="Currrie C."/>
            <person name="Chevrette M."/>
            <person name="Carlson C."/>
            <person name="Stubbendieck R."/>
            <person name="Wendt-Pienkowski E."/>
        </authorList>
    </citation>
    <scope>NUCLEOTIDE SEQUENCE [LARGE SCALE GENOMIC DNA]</scope>
    <source>
        <strain evidence="4 5">SID7739</strain>
    </source>
</reference>
<sequence length="139" mass="15766">MGTDSAAALSLVNTVVAEAFDRWSPPLHKEFETNTHRDQCGQTLLHDAPELRIWQTRLDPGERLPVHRHERDYVWIALTHGTARQHEGDGTSREISFERGRTQYFTFDEGQHHLHDLRNIGDEPLSFLTVETGGGAAAR</sequence>
<proteinExistence type="predicted"/>
<dbReference type="SUPFAM" id="SSF51182">
    <property type="entry name" value="RmlC-like cupins"/>
    <property type="match status" value="1"/>
</dbReference>
<gene>
    <name evidence="4" type="ORF">G3I66_29805</name>
</gene>
<protein>
    <submittedName>
        <fullName evidence="4">Cupin domain-containing protein</fullName>
    </submittedName>
</protein>
<dbReference type="InterPro" id="IPR014710">
    <property type="entry name" value="RmlC-like_jellyroll"/>
</dbReference>
<evidence type="ECO:0000313" key="5">
    <source>
        <dbReference type="Proteomes" id="UP000475666"/>
    </source>
</evidence>
<dbReference type="GO" id="GO:0010011">
    <property type="term" value="F:auxin binding"/>
    <property type="evidence" value="ECO:0007669"/>
    <property type="project" value="InterPro"/>
</dbReference>
<comment type="subcellular location">
    <subcellularLocation>
        <location evidence="1">Endoplasmic reticulum lumen</location>
    </subcellularLocation>
</comment>
<keyword evidence="2" id="KW-0675">Receptor</keyword>
<evidence type="ECO:0000313" key="4">
    <source>
        <dbReference type="EMBL" id="NEC37341.1"/>
    </source>
</evidence>
<dbReference type="EMBL" id="JAAGMQ010000881">
    <property type="protein sequence ID" value="NEC37341.1"/>
    <property type="molecule type" value="Genomic_DNA"/>
</dbReference>
<accession>A0A6G3TMW1</accession>
<keyword evidence="3" id="KW-0927">Auxin signaling pathway</keyword>
<dbReference type="InterPro" id="IPR011051">
    <property type="entry name" value="RmlC_Cupin_sf"/>
</dbReference>
<dbReference type="GO" id="GO:0009734">
    <property type="term" value="P:auxin-activated signaling pathway"/>
    <property type="evidence" value="ECO:0007669"/>
    <property type="project" value="UniProtKB-KW"/>
</dbReference>
<evidence type="ECO:0000256" key="1">
    <source>
        <dbReference type="ARBA" id="ARBA00004319"/>
    </source>
</evidence>
<comment type="caution">
    <text evidence="4">The sequence shown here is derived from an EMBL/GenBank/DDBJ whole genome shotgun (WGS) entry which is preliminary data.</text>
</comment>
<organism evidence="4 5">
    <name type="scientific">Streptomyces rubrogriseus</name>
    <dbReference type="NCBI Taxonomy" id="194673"/>
    <lineage>
        <taxon>Bacteria</taxon>
        <taxon>Bacillati</taxon>
        <taxon>Actinomycetota</taxon>
        <taxon>Actinomycetes</taxon>
        <taxon>Kitasatosporales</taxon>
        <taxon>Streptomycetaceae</taxon>
        <taxon>Streptomyces</taxon>
        <taxon>Streptomyces violaceoruber group</taxon>
    </lineage>
</organism>
<dbReference type="RefSeq" id="WP_109029985.1">
    <property type="nucleotide sequence ID" value="NZ_BEWD01000003.1"/>
</dbReference>
<dbReference type="Gene3D" id="2.60.120.10">
    <property type="entry name" value="Jelly Rolls"/>
    <property type="match status" value="1"/>
</dbReference>
<dbReference type="InterPro" id="IPR000526">
    <property type="entry name" value="Auxin-bd"/>
</dbReference>
<evidence type="ECO:0000256" key="2">
    <source>
        <dbReference type="ARBA" id="ARBA00023170"/>
    </source>
</evidence>
<dbReference type="Proteomes" id="UP000475666">
    <property type="component" value="Unassembled WGS sequence"/>
</dbReference>
<name>A0A6G3TMW1_9ACTN</name>
<dbReference type="Pfam" id="PF02041">
    <property type="entry name" value="Auxin_BP"/>
    <property type="match status" value="1"/>
</dbReference>